<proteinExistence type="predicted"/>
<feature type="coiled-coil region" evidence="1">
    <location>
        <begin position="82"/>
        <end position="116"/>
    </location>
</feature>
<dbReference type="EMBL" id="JACTNZ010000008">
    <property type="protein sequence ID" value="KAG5537032.1"/>
    <property type="molecule type" value="Genomic_DNA"/>
</dbReference>
<protein>
    <recommendedName>
        <fullName evidence="5">Ubiquitin-like protease family profile domain-containing protein</fullName>
    </recommendedName>
</protein>
<evidence type="ECO:0000256" key="2">
    <source>
        <dbReference type="SAM" id="MobiDB-lite"/>
    </source>
</evidence>
<organism evidence="3 4">
    <name type="scientific">Rhododendron griersonianum</name>
    <dbReference type="NCBI Taxonomy" id="479676"/>
    <lineage>
        <taxon>Eukaryota</taxon>
        <taxon>Viridiplantae</taxon>
        <taxon>Streptophyta</taxon>
        <taxon>Embryophyta</taxon>
        <taxon>Tracheophyta</taxon>
        <taxon>Spermatophyta</taxon>
        <taxon>Magnoliopsida</taxon>
        <taxon>eudicotyledons</taxon>
        <taxon>Gunneridae</taxon>
        <taxon>Pentapetalae</taxon>
        <taxon>asterids</taxon>
        <taxon>Ericales</taxon>
        <taxon>Ericaceae</taxon>
        <taxon>Ericoideae</taxon>
        <taxon>Rhodoreae</taxon>
        <taxon>Rhododendron</taxon>
    </lineage>
</organism>
<dbReference type="Proteomes" id="UP000823749">
    <property type="component" value="Chromosome 8"/>
</dbReference>
<accession>A0AAV6JB27</accession>
<comment type="caution">
    <text evidence="3">The sequence shown here is derived from an EMBL/GenBank/DDBJ whole genome shotgun (WGS) entry which is preliminary data.</text>
</comment>
<evidence type="ECO:0008006" key="5">
    <source>
        <dbReference type="Google" id="ProtNLM"/>
    </source>
</evidence>
<feature type="coiled-coil region" evidence="1">
    <location>
        <begin position="199"/>
        <end position="304"/>
    </location>
</feature>
<keyword evidence="4" id="KW-1185">Reference proteome</keyword>
<dbReference type="InterPro" id="IPR038765">
    <property type="entry name" value="Papain-like_cys_pep_sf"/>
</dbReference>
<feature type="region of interest" description="Disordered" evidence="2">
    <location>
        <begin position="353"/>
        <end position="374"/>
    </location>
</feature>
<reference evidence="3" key="1">
    <citation type="submission" date="2020-08" db="EMBL/GenBank/DDBJ databases">
        <title>Plant Genome Project.</title>
        <authorList>
            <person name="Zhang R.-G."/>
        </authorList>
    </citation>
    <scope>NUCLEOTIDE SEQUENCE</scope>
    <source>
        <strain evidence="3">WSP0</strain>
        <tissue evidence="3">Leaf</tissue>
    </source>
</reference>
<dbReference type="SUPFAM" id="SSF54001">
    <property type="entry name" value="Cysteine proteinases"/>
    <property type="match status" value="1"/>
</dbReference>
<gene>
    <name evidence="3" type="ORF">RHGRI_024467</name>
</gene>
<sequence length="561" mass="64527">MEVSKALLHISQNQSQIQRWISDQDSGSTLVPNTYLPTSAAVFPHLVLSPLPAYIHPDEDEPQPNLEFLCSSAVQRVTEPLVEQLQEVNRQQEVIIDTLKEQNKTNEVKMAELLQKVDFLYKEGRNRKGKDKEALLLAIQNIKESHTAISEEKMQMELEFKKAAAKEEQQLTDARMALIEEKKISLGLKKTVGKQAQELEDARMEKMQMKLEFKEAAAKQEQQLTDAQLALIEEKKISLAEKKAAEKKEHQLQTEKTQLEEEKMVFFKEVEALQQHKQEIERNNAELERENKELKKELQETNQMSKGSPQLEPFSNETEEQNIEQQVHSITQSAHVKPYSTQDTLDFVHTVTQATNKKPTPPSKYRRIKEKTSQGTRKLNVDPINVAYTGEKGFVMVEDIQEILRDGELGHKTINAYAELLVEEYDNLPSFELIESQPKRSYIFSGDLMRLAITKHICTEIHASRLENFSSTACMCPTPLQQLNTLDCGTIVCYIIQHYINNDVDGIAQSLTKHQVRKIRADITHKILSRKSRSWTLEMHKSEEEARRVHAKLLHETRKSN</sequence>
<name>A0AAV6JB27_9ERIC</name>
<evidence type="ECO:0000256" key="1">
    <source>
        <dbReference type="SAM" id="Coils"/>
    </source>
</evidence>
<keyword evidence="1" id="KW-0175">Coiled coil</keyword>
<dbReference type="AlphaFoldDB" id="A0AAV6JB27"/>
<evidence type="ECO:0000313" key="3">
    <source>
        <dbReference type="EMBL" id="KAG5537032.1"/>
    </source>
</evidence>
<evidence type="ECO:0000313" key="4">
    <source>
        <dbReference type="Proteomes" id="UP000823749"/>
    </source>
</evidence>